<accession>A0ABX7HID5</accession>
<dbReference type="EMBL" id="CP069486">
    <property type="protein sequence ID" value="QRO86416.1"/>
    <property type="molecule type" value="Genomic_DNA"/>
</dbReference>
<gene>
    <name evidence="1" type="ORF">I6J37_05085</name>
</gene>
<keyword evidence="2" id="KW-1185">Reference proteome</keyword>
<organism evidence="1 2">
    <name type="scientific">Mammaliicoccus vitulinus</name>
    <dbReference type="NCBI Taxonomy" id="71237"/>
    <lineage>
        <taxon>Bacteria</taxon>
        <taxon>Bacillati</taxon>
        <taxon>Bacillota</taxon>
        <taxon>Bacilli</taxon>
        <taxon>Bacillales</taxon>
        <taxon>Staphylococcaceae</taxon>
        <taxon>Mammaliicoccus</taxon>
    </lineage>
</organism>
<sequence>MNNMSDDNLPNSITDEGVRLRKAAIENIDITQYANFIKSIKNDIEKIEFKPLRLHIYVQKTFKIIVPIHDAIMIDCGGKETAQDVAQLMKDTANQFFNGELAHVTVEEIGDVDHE</sequence>
<protein>
    <submittedName>
        <fullName evidence="1">Uncharacterized protein</fullName>
    </submittedName>
</protein>
<dbReference type="Proteomes" id="UP000627155">
    <property type="component" value="Chromosome"/>
</dbReference>
<name>A0ABX7HID5_9STAP</name>
<proteinExistence type="predicted"/>
<reference evidence="1 2" key="1">
    <citation type="submission" date="2021-02" db="EMBL/GenBank/DDBJ databases">
        <title>FDA dAtabase for Regulatory Grade micrObial Sequences (FDA-ARGOS): Supporting development and validation of Infectious Disease Dx tests.</title>
        <authorList>
            <person name="Sproer C."/>
            <person name="Gronow S."/>
            <person name="Severitt S."/>
            <person name="Schroder I."/>
            <person name="Tallon L."/>
            <person name="Sadzewicz L."/>
            <person name="Zhao X."/>
            <person name="Boylan J."/>
            <person name="Ott S."/>
            <person name="Bowen H."/>
            <person name="Vavikolanu K."/>
            <person name="Mehta A."/>
            <person name="Aluvathingal J."/>
            <person name="Nadendla S."/>
            <person name="Lowell S."/>
            <person name="Myers T."/>
            <person name="Yan Y."/>
            <person name="Sichtig H."/>
        </authorList>
    </citation>
    <scope>NUCLEOTIDE SEQUENCE [LARGE SCALE GENOMIC DNA]</scope>
    <source>
        <strain evidence="1 2">FDAARGOS_1207</strain>
    </source>
</reference>
<evidence type="ECO:0000313" key="1">
    <source>
        <dbReference type="EMBL" id="QRO86416.1"/>
    </source>
</evidence>
<evidence type="ECO:0000313" key="2">
    <source>
        <dbReference type="Proteomes" id="UP000627155"/>
    </source>
</evidence>